<name>A0ABQ1JWL0_9PROT</name>
<evidence type="ECO:0000313" key="1">
    <source>
        <dbReference type="EMBL" id="GGB80086.1"/>
    </source>
</evidence>
<keyword evidence="2" id="KW-1185">Reference proteome</keyword>
<protein>
    <recommendedName>
        <fullName evidence="3">Transporter</fullName>
    </recommendedName>
</protein>
<gene>
    <name evidence="1" type="ORF">GCM10011503_31030</name>
</gene>
<evidence type="ECO:0000313" key="2">
    <source>
        <dbReference type="Proteomes" id="UP000628854"/>
    </source>
</evidence>
<organism evidence="1 2">
    <name type="scientific">Henriciella pelagia</name>
    <dbReference type="NCBI Taxonomy" id="1977912"/>
    <lineage>
        <taxon>Bacteria</taxon>
        <taxon>Pseudomonadati</taxon>
        <taxon>Pseudomonadota</taxon>
        <taxon>Alphaproteobacteria</taxon>
        <taxon>Hyphomonadales</taxon>
        <taxon>Hyphomonadaceae</taxon>
        <taxon>Henriciella</taxon>
    </lineage>
</organism>
<evidence type="ECO:0008006" key="3">
    <source>
        <dbReference type="Google" id="ProtNLM"/>
    </source>
</evidence>
<reference evidence="2" key="1">
    <citation type="journal article" date="2019" name="Int. J. Syst. Evol. Microbiol.">
        <title>The Global Catalogue of Microorganisms (GCM) 10K type strain sequencing project: providing services to taxonomists for standard genome sequencing and annotation.</title>
        <authorList>
            <consortium name="The Broad Institute Genomics Platform"/>
            <consortium name="The Broad Institute Genome Sequencing Center for Infectious Disease"/>
            <person name="Wu L."/>
            <person name="Ma J."/>
        </authorList>
    </citation>
    <scope>NUCLEOTIDE SEQUENCE [LARGE SCALE GENOMIC DNA]</scope>
    <source>
        <strain evidence="2">CGMCC 1.15928</strain>
    </source>
</reference>
<dbReference type="Proteomes" id="UP000628854">
    <property type="component" value="Unassembled WGS sequence"/>
</dbReference>
<proteinExistence type="predicted"/>
<comment type="caution">
    <text evidence="1">The sequence shown here is derived from an EMBL/GenBank/DDBJ whole genome shotgun (WGS) entry which is preliminary data.</text>
</comment>
<accession>A0ABQ1JWL0</accession>
<dbReference type="EMBL" id="BMKF01000003">
    <property type="protein sequence ID" value="GGB80086.1"/>
    <property type="molecule type" value="Genomic_DNA"/>
</dbReference>
<sequence>MHWIVLTAAVAFMTKAADAQQSYEWTVDVAASSAVFDRGEQIGGETVEFSAGMEVALPSASVYTSFYRLLPVGNDQKAFDDEADYALGVIINGDAMIADLSANLLTYPGESAEHSLELLGIFNFDAPLAPGVIAFHDVEFEDWGLEAFVEPSWNTGDWTHHVLLRAGFVSPGDISATRSYVGMELGTSRLISDTIELGLFARADADNRSSFVRDIENGAATRMRSTGVAAGISLSVSGSAG</sequence>